<organism evidence="1 2">
    <name type="scientific">Matsumuraeses phaseoli granulovirus</name>
    <dbReference type="NCBI Taxonomy" id="2760664"/>
    <lineage>
        <taxon>Viruses</taxon>
        <taxon>Viruses incertae sedis</taxon>
        <taxon>Naldaviricetes</taxon>
        <taxon>Lefavirales</taxon>
        <taxon>Baculoviridae</taxon>
        <taxon>Betabaculovirus</taxon>
        <taxon>Betabaculovirus maphaseoli</taxon>
    </lineage>
</organism>
<dbReference type="KEGG" id="vg:80539413"/>
<evidence type="ECO:0000313" key="1">
    <source>
        <dbReference type="EMBL" id="QOD40012.1"/>
    </source>
</evidence>
<reference evidence="1" key="1">
    <citation type="journal article" date="2020" name="Viruses">
        <title>Genome Analysis of a Novel Clade b Betabaculovirus Isolated from the Legume Pest Matsumuraeses phaseoli (Lepidoptera: Tortricidae).</title>
        <authorList>
            <person name="Shu R."/>
            <person name="Meng Q."/>
            <person name="Miao L."/>
            <person name="Liang H."/>
            <person name="Chen J."/>
            <person name="Xu Y."/>
            <person name="Cheng L."/>
            <person name="Jin W."/>
            <person name="Qin Q."/>
            <person name="Zhang H."/>
        </authorList>
    </citation>
    <scope>NUCLEOTIDE SEQUENCE</scope>
    <source>
        <strain evidence="1">IOZ01</strain>
    </source>
</reference>
<protein>
    <submittedName>
        <fullName evidence="1">Maph49</fullName>
    </submittedName>
</protein>
<name>A0AAE7MLD1_9BBAC</name>
<evidence type="ECO:0000313" key="2">
    <source>
        <dbReference type="Proteomes" id="UP000829694"/>
    </source>
</evidence>
<dbReference type="GeneID" id="80539413"/>
<sequence length="109" mass="13100">MSLERLCIEKLVCTDDMFPLDYLLSLNYFFTVLPLEIKRKMYLMLPEYKINYILLGLQIQLVCCNKTSIFLEFVCNYFCSICFTKLFKCAQTLEYVKRVCHIYHYESVK</sequence>
<gene>
    <name evidence="1" type="primary">Maph49</name>
    <name evidence="1" type="ORF">H4Q86_049</name>
</gene>
<keyword evidence="2" id="KW-1185">Reference proteome</keyword>
<dbReference type="RefSeq" id="YP_010800767.1">
    <property type="nucleotide sequence ID" value="NC_076905.1"/>
</dbReference>
<proteinExistence type="predicted"/>
<accession>A0AAE7MLD1</accession>
<dbReference type="Proteomes" id="UP000829694">
    <property type="component" value="Segment"/>
</dbReference>
<dbReference type="EMBL" id="MT844067">
    <property type="protein sequence ID" value="QOD40012.1"/>
    <property type="molecule type" value="Genomic_DNA"/>
</dbReference>